<keyword evidence="5" id="KW-0536">Nodulation</keyword>
<sequence length="372" mass="42088">MKKALITGITGQDGSYLTEFLLEKGYEVHGIKRRASLFNTQRVDHLYEDPHFDHARMRLHYGDLSDTSNLTRLIRDIEPDEIYNLGAQSHVAVSFEAPEYTADVDGTGALRLLEAVRFLGLEKKTRFYQASTSELYGLVQEIPQRETTPFHPRSPYAVAKLYAYWITVNYREAYGMYACNGILFNHESPRRGETFVTRKITRGLSNIALGLEPCLYMGNIDSLRDWGHAKDYVRMQWMMLQQDAPEDFVIATGVQYSVREFITWAASDLGISLEFSGEGVDEIGTVSHVEGDLAPNVKVGDVIVRIDPRYFRPAEVDTLLGDPTKAKEKLGWVPEITAREMCREMVASDHKAARRYALLKAHGLDLPVSLEG</sequence>
<dbReference type="GO" id="GO:0008446">
    <property type="term" value="F:GDP-mannose 4,6-dehydratase activity"/>
    <property type="evidence" value="ECO:0007669"/>
    <property type="project" value="UniProtKB-UniRule"/>
</dbReference>
<keyword evidence="8" id="KW-0521">NADP</keyword>
<dbReference type="SUPFAM" id="SSF51735">
    <property type="entry name" value="NAD(P)-binding Rossmann-fold domains"/>
    <property type="match status" value="1"/>
</dbReference>
<dbReference type="OrthoDB" id="9779041at2"/>
<dbReference type="PANTHER" id="PTHR43715:SF1">
    <property type="entry name" value="GDP-MANNOSE 4,6 DEHYDRATASE"/>
    <property type="match status" value="1"/>
</dbReference>
<feature type="domain" description="NAD(P)-binding" evidence="9">
    <location>
        <begin position="5"/>
        <end position="345"/>
    </location>
</feature>
<comment type="similarity">
    <text evidence="3 8">Belongs to the NAD(P)-dependent epimerase/dehydratase family. GDP-mannose 4,6-dehydratase subfamily.</text>
</comment>
<dbReference type="EMBL" id="VCLB01000007">
    <property type="protein sequence ID" value="TNB47172.1"/>
    <property type="molecule type" value="Genomic_DNA"/>
</dbReference>
<dbReference type="Proteomes" id="UP000307874">
    <property type="component" value="Unassembled WGS sequence"/>
</dbReference>
<evidence type="ECO:0000259" key="9">
    <source>
        <dbReference type="Pfam" id="PF16363"/>
    </source>
</evidence>
<comment type="cofactor">
    <cofactor evidence="2 8">
        <name>NADP(+)</name>
        <dbReference type="ChEBI" id="CHEBI:58349"/>
    </cofactor>
</comment>
<dbReference type="NCBIfam" id="TIGR01472">
    <property type="entry name" value="gmd"/>
    <property type="match status" value="1"/>
</dbReference>
<dbReference type="RefSeq" id="WP_138749005.1">
    <property type="nucleotide sequence ID" value="NZ_VCLB01000007.1"/>
</dbReference>
<dbReference type="PANTHER" id="PTHR43715">
    <property type="entry name" value="GDP-MANNOSE 4,6-DEHYDRATASE"/>
    <property type="match status" value="1"/>
</dbReference>
<reference evidence="10 11" key="1">
    <citation type="submission" date="2019-05" db="EMBL/GenBank/DDBJ databases">
        <authorList>
            <person name="Lee S.D."/>
        </authorList>
    </citation>
    <scope>NUCLEOTIDE SEQUENCE [LARGE SCALE GENOMIC DNA]</scope>
    <source>
        <strain evidence="10 11">GH2-6</strain>
    </source>
</reference>
<keyword evidence="6 8" id="KW-0456">Lyase</keyword>
<evidence type="ECO:0000256" key="2">
    <source>
        <dbReference type="ARBA" id="ARBA00001937"/>
    </source>
</evidence>
<dbReference type="Gene3D" id="3.90.25.10">
    <property type="entry name" value="UDP-galactose 4-epimerase, domain 1"/>
    <property type="match status" value="1"/>
</dbReference>
<dbReference type="AlphaFoldDB" id="A0A5C4JPN3"/>
<evidence type="ECO:0000256" key="4">
    <source>
        <dbReference type="ARBA" id="ARBA00011989"/>
    </source>
</evidence>
<evidence type="ECO:0000313" key="10">
    <source>
        <dbReference type="EMBL" id="TNB47172.1"/>
    </source>
</evidence>
<dbReference type="GO" id="GO:0042351">
    <property type="term" value="P:'de novo' GDP-L-fucose biosynthetic process"/>
    <property type="evidence" value="ECO:0007669"/>
    <property type="project" value="TreeGrafter"/>
</dbReference>
<evidence type="ECO:0000256" key="8">
    <source>
        <dbReference type="HAMAP-Rule" id="MF_00955"/>
    </source>
</evidence>
<dbReference type="InterPro" id="IPR016040">
    <property type="entry name" value="NAD(P)-bd_dom"/>
</dbReference>
<dbReference type="InterPro" id="IPR036291">
    <property type="entry name" value="NAD(P)-bd_dom_sf"/>
</dbReference>
<evidence type="ECO:0000313" key="11">
    <source>
        <dbReference type="Proteomes" id="UP000307874"/>
    </source>
</evidence>
<dbReference type="InterPro" id="IPR006368">
    <property type="entry name" value="GDP_Man_deHydtase"/>
</dbReference>
<evidence type="ECO:0000256" key="5">
    <source>
        <dbReference type="ARBA" id="ARBA00022458"/>
    </source>
</evidence>
<reference evidence="10 11" key="2">
    <citation type="submission" date="2019-06" db="EMBL/GenBank/DDBJ databases">
        <title>Martelella lutilitoris sp. nov., isolated from a tidal mudflat.</title>
        <authorList>
            <person name="Kim Y.-J."/>
        </authorList>
    </citation>
    <scope>NUCLEOTIDE SEQUENCE [LARGE SCALE GENOMIC DNA]</scope>
    <source>
        <strain evidence="10 11">GH2-6</strain>
    </source>
</reference>
<evidence type="ECO:0000256" key="1">
    <source>
        <dbReference type="ARBA" id="ARBA00000188"/>
    </source>
</evidence>
<evidence type="ECO:0000256" key="7">
    <source>
        <dbReference type="ARBA" id="ARBA00059383"/>
    </source>
</evidence>
<evidence type="ECO:0000256" key="3">
    <source>
        <dbReference type="ARBA" id="ARBA00009263"/>
    </source>
</evidence>
<dbReference type="CDD" id="cd05260">
    <property type="entry name" value="GDP_MD_SDR_e"/>
    <property type="match status" value="1"/>
</dbReference>
<dbReference type="Pfam" id="PF16363">
    <property type="entry name" value="GDP_Man_Dehyd"/>
    <property type="match status" value="1"/>
</dbReference>
<proteinExistence type="inferred from homology"/>
<evidence type="ECO:0000256" key="6">
    <source>
        <dbReference type="ARBA" id="ARBA00023239"/>
    </source>
</evidence>
<accession>A0A5C4JPN3</accession>
<name>A0A5C4JPN3_9HYPH</name>
<dbReference type="GO" id="GO:0070401">
    <property type="term" value="F:NADP+ binding"/>
    <property type="evidence" value="ECO:0007669"/>
    <property type="project" value="UniProtKB-UniRule"/>
</dbReference>
<gene>
    <name evidence="8 10" type="primary">gmd</name>
    <name evidence="10" type="ORF">FF124_13430</name>
</gene>
<dbReference type="FunFam" id="3.40.50.720:FF:000924">
    <property type="entry name" value="GDP-mannose 4,6 dehydratase"/>
    <property type="match status" value="1"/>
</dbReference>
<dbReference type="EC" id="4.2.1.47" evidence="4 8"/>
<keyword evidence="11" id="KW-1185">Reference proteome</keyword>
<organism evidence="10 11">
    <name type="scientific">Martelella lutilitoris</name>
    <dbReference type="NCBI Taxonomy" id="2583532"/>
    <lineage>
        <taxon>Bacteria</taxon>
        <taxon>Pseudomonadati</taxon>
        <taxon>Pseudomonadota</taxon>
        <taxon>Alphaproteobacteria</taxon>
        <taxon>Hyphomicrobiales</taxon>
        <taxon>Aurantimonadaceae</taxon>
        <taxon>Martelella</taxon>
    </lineage>
</organism>
<comment type="caution">
    <text evidence="8">Lacks conserved residue(s) required for the propagation of feature annotation.</text>
</comment>
<protein>
    <recommendedName>
        <fullName evidence="4 8">GDP-mannose 4,6-dehydratase</fullName>
        <ecNumber evidence="4 8">4.2.1.47</ecNumber>
    </recommendedName>
    <alternativeName>
        <fullName evidence="8">GDP-D-mannose dehydratase</fullName>
    </alternativeName>
</protein>
<dbReference type="Gene3D" id="3.40.50.720">
    <property type="entry name" value="NAD(P)-binding Rossmann-like Domain"/>
    <property type="match status" value="1"/>
</dbReference>
<comment type="catalytic activity">
    <reaction evidence="1 8">
        <text>GDP-alpha-D-mannose = GDP-4-dehydro-alpha-D-rhamnose + H2O</text>
        <dbReference type="Rhea" id="RHEA:23820"/>
        <dbReference type="ChEBI" id="CHEBI:15377"/>
        <dbReference type="ChEBI" id="CHEBI:57527"/>
        <dbReference type="ChEBI" id="CHEBI:57964"/>
        <dbReference type="EC" id="4.2.1.47"/>
    </reaction>
</comment>
<comment type="function">
    <text evidence="7 8">Catalyzes the conversion of GDP-D-mannose to GDP-4-dehydro-6-deoxy-D-mannose.</text>
</comment>
<comment type="caution">
    <text evidence="10">The sequence shown here is derived from an EMBL/GenBank/DDBJ whole genome shotgun (WGS) entry which is preliminary data.</text>
</comment>
<dbReference type="HAMAP" id="MF_00955">
    <property type="entry name" value="GDP_Man_dehydratase"/>
    <property type="match status" value="1"/>
</dbReference>